<evidence type="ECO:0000256" key="7">
    <source>
        <dbReference type="ARBA" id="ARBA00022777"/>
    </source>
</evidence>
<evidence type="ECO:0000313" key="15">
    <source>
        <dbReference type="Proteomes" id="UP001429984"/>
    </source>
</evidence>
<reference evidence="14 15" key="1">
    <citation type="submission" date="2020-11" db="EMBL/GenBank/DDBJ databases">
        <title>Draft Genome Sequence and Secondary Metabolite Biosynthetic Potential of the Lysobacter niastensis Type strain DSM 18481.</title>
        <authorList>
            <person name="Turrini P."/>
            <person name="Artuso I."/>
            <person name="Tescari M."/>
            <person name="Lugli G.A."/>
            <person name="Frangipani E."/>
            <person name="Ventura M."/>
            <person name="Visca P."/>
        </authorList>
    </citation>
    <scope>NUCLEOTIDE SEQUENCE [LARGE SCALE GENOMIC DNA]</scope>
    <source>
        <strain evidence="14 15">DSM 18481</strain>
    </source>
</reference>
<comment type="function">
    <text evidence="10">Catalyzes the transfer of pyrophosphate from adenosine triphosphate (ATP) to 6-hydroxymethyl-7,8-dihydropterin, an enzymatic step in folate biosynthesis pathway.</text>
</comment>
<keyword evidence="5 14" id="KW-0808">Transferase</keyword>
<name>A0ABS0B8B6_9GAMM</name>
<dbReference type="RefSeq" id="WP_194931871.1">
    <property type="nucleotide sequence ID" value="NZ_JADLZT010000008.1"/>
</dbReference>
<evidence type="ECO:0000256" key="3">
    <source>
        <dbReference type="ARBA" id="ARBA00013253"/>
    </source>
</evidence>
<dbReference type="InterPro" id="IPR035907">
    <property type="entry name" value="Hppk_sf"/>
</dbReference>
<evidence type="ECO:0000256" key="12">
    <source>
        <dbReference type="ARBA" id="ARBA00033413"/>
    </source>
</evidence>
<keyword evidence="9" id="KW-0289">Folate biosynthesis</keyword>
<dbReference type="PANTHER" id="PTHR43071">
    <property type="entry name" value="2-AMINO-4-HYDROXY-6-HYDROXYMETHYLDIHYDROPTERIDINE PYROPHOSPHOKINASE"/>
    <property type="match status" value="1"/>
</dbReference>
<evidence type="ECO:0000256" key="6">
    <source>
        <dbReference type="ARBA" id="ARBA00022741"/>
    </source>
</evidence>
<evidence type="ECO:0000256" key="2">
    <source>
        <dbReference type="ARBA" id="ARBA00005810"/>
    </source>
</evidence>
<evidence type="ECO:0000259" key="13">
    <source>
        <dbReference type="Pfam" id="PF01288"/>
    </source>
</evidence>
<protein>
    <recommendedName>
        <fullName evidence="4">2-amino-4-hydroxy-6-hydroxymethyldihydropteridine pyrophosphokinase</fullName>
        <ecNumber evidence="3">2.7.6.3</ecNumber>
    </recommendedName>
    <alternativeName>
        <fullName evidence="11">6-hydroxymethyl-7,8-dihydropterin pyrophosphokinase</fullName>
    </alternativeName>
    <alternativeName>
        <fullName evidence="12">7,8-dihydro-6-hydroxymethylpterin-pyrophosphokinase</fullName>
    </alternativeName>
</protein>
<comment type="pathway">
    <text evidence="1">Cofactor biosynthesis; tetrahydrofolate biosynthesis; 2-amino-4-hydroxy-6-hydroxymethyl-7,8-dihydropteridine diphosphate from 7,8-dihydroneopterin triphosphate: step 4/4.</text>
</comment>
<gene>
    <name evidence="14" type="primary">folK</name>
    <name evidence="14" type="ORF">IU514_14600</name>
</gene>
<evidence type="ECO:0000256" key="8">
    <source>
        <dbReference type="ARBA" id="ARBA00022840"/>
    </source>
</evidence>
<feature type="domain" description="7,8-dihydro-6-hydroxymethylpterin-pyrophosphokinase" evidence="13">
    <location>
        <begin position="5"/>
        <end position="130"/>
    </location>
</feature>
<evidence type="ECO:0000256" key="11">
    <source>
        <dbReference type="ARBA" id="ARBA00029766"/>
    </source>
</evidence>
<dbReference type="InterPro" id="IPR000550">
    <property type="entry name" value="Hppk"/>
</dbReference>
<dbReference type="EMBL" id="JADLZT010000008">
    <property type="protein sequence ID" value="MBF6025261.1"/>
    <property type="molecule type" value="Genomic_DNA"/>
</dbReference>
<dbReference type="GO" id="GO:0003848">
    <property type="term" value="F:2-amino-4-hydroxy-6-hydroxymethyldihydropteridine diphosphokinase activity"/>
    <property type="evidence" value="ECO:0007669"/>
    <property type="project" value="UniProtKB-EC"/>
</dbReference>
<comment type="caution">
    <text evidence="14">The sequence shown here is derived from an EMBL/GenBank/DDBJ whole genome shotgun (WGS) entry which is preliminary data.</text>
</comment>
<dbReference type="Pfam" id="PF01288">
    <property type="entry name" value="HPPK"/>
    <property type="match status" value="1"/>
</dbReference>
<evidence type="ECO:0000313" key="14">
    <source>
        <dbReference type="EMBL" id="MBF6025261.1"/>
    </source>
</evidence>
<comment type="similarity">
    <text evidence="2">Belongs to the HPPK family.</text>
</comment>
<accession>A0ABS0B8B6</accession>
<evidence type="ECO:0000256" key="10">
    <source>
        <dbReference type="ARBA" id="ARBA00029409"/>
    </source>
</evidence>
<proteinExistence type="inferred from homology"/>
<dbReference type="Proteomes" id="UP001429984">
    <property type="component" value="Unassembled WGS sequence"/>
</dbReference>
<evidence type="ECO:0000256" key="1">
    <source>
        <dbReference type="ARBA" id="ARBA00005051"/>
    </source>
</evidence>
<dbReference type="CDD" id="cd00483">
    <property type="entry name" value="HPPK"/>
    <property type="match status" value="1"/>
</dbReference>
<evidence type="ECO:0000256" key="9">
    <source>
        <dbReference type="ARBA" id="ARBA00022909"/>
    </source>
</evidence>
<dbReference type="SUPFAM" id="SSF55083">
    <property type="entry name" value="6-hydroxymethyl-7,8-dihydropterin pyrophosphokinase, HPPK"/>
    <property type="match status" value="1"/>
</dbReference>
<dbReference type="PANTHER" id="PTHR43071:SF1">
    <property type="entry name" value="2-AMINO-4-HYDROXY-6-HYDROXYMETHYLDIHYDROPTERIDINE PYROPHOSPHOKINASE"/>
    <property type="match status" value="1"/>
</dbReference>
<evidence type="ECO:0000256" key="4">
    <source>
        <dbReference type="ARBA" id="ARBA00016218"/>
    </source>
</evidence>
<keyword evidence="15" id="KW-1185">Reference proteome</keyword>
<keyword evidence="8" id="KW-0067">ATP-binding</keyword>
<keyword evidence="7" id="KW-0418">Kinase</keyword>
<sequence>MSRAYLSLGSNIDAVLHLRIAIDALRERFGAVTVSKVYRTRAVGFDGPDFHNAAAMIDTDLDPHALNAWLHALEDAWGRDRSGPRYGDRTLDIDIVLFDDEVIEGPGNLRIPRPELKHAFVLRPLAEIAPDIEVPGTGRTLADLWAVHPDHDAGLESLEL</sequence>
<keyword evidence="6" id="KW-0547">Nucleotide-binding</keyword>
<dbReference type="NCBIfam" id="TIGR01498">
    <property type="entry name" value="folK"/>
    <property type="match status" value="1"/>
</dbReference>
<evidence type="ECO:0000256" key="5">
    <source>
        <dbReference type="ARBA" id="ARBA00022679"/>
    </source>
</evidence>
<dbReference type="EC" id="2.7.6.3" evidence="3"/>
<organism evidence="14 15">
    <name type="scientific">Lysobacter niastensis</name>
    <dbReference type="NCBI Taxonomy" id="380629"/>
    <lineage>
        <taxon>Bacteria</taxon>
        <taxon>Pseudomonadati</taxon>
        <taxon>Pseudomonadota</taxon>
        <taxon>Gammaproteobacteria</taxon>
        <taxon>Lysobacterales</taxon>
        <taxon>Lysobacteraceae</taxon>
        <taxon>Lysobacter</taxon>
    </lineage>
</organism>
<dbReference type="Gene3D" id="3.30.70.560">
    <property type="entry name" value="7,8-Dihydro-6-hydroxymethylpterin-pyrophosphokinase HPPK"/>
    <property type="match status" value="1"/>
</dbReference>